<protein>
    <submittedName>
        <fullName evidence="3">Alpha/beta hydrolase</fullName>
    </submittedName>
</protein>
<comment type="caution">
    <text evidence="3">The sequence shown here is derived from an EMBL/GenBank/DDBJ whole genome shotgun (WGS) entry which is preliminary data.</text>
</comment>
<reference evidence="4" key="1">
    <citation type="journal article" date="2019" name="Int. J. Syst. Evol. Microbiol.">
        <title>The Global Catalogue of Microorganisms (GCM) 10K type strain sequencing project: providing services to taxonomists for standard genome sequencing and annotation.</title>
        <authorList>
            <consortium name="The Broad Institute Genomics Platform"/>
            <consortium name="The Broad Institute Genome Sequencing Center for Infectious Disease"/>
            <person name="Wu L."/>
            <person name="Ma J."/>
        </authorList>
    </citation>
    <scope>NUCLEOTIDE SEQUENCE [LARGE SCALE GENOMIC DNA]</scope>
    <source>
        <strain evidence="4">JCM 17804</strain>
    </source>
</reference>
<keyword evidence="1" id="KW-0732">Signal</keyword>
<dbReference type="SUPFAM" id="SSF53474">
    <property type="entry name" value="alpha/beta-Hydrolases"/>
    <property type="match status" value="1"/>
</dbReference>
<accession>A0ABP8HEL4</accession>
<dbReference type="InterPro" id="IPR029058">
    <property type="entry name" value="AB_hydrolase_fold"/>
</dbReference>
<feature type="domain" description="AB hydrolase-1" evidence="2">
    <location>
        <begin position="63"/>
        <end position="313"/>
    </location>
</feature>
<dbReference type="Proteomes" id="UP001500975">
    <property type="component" value="Unassembled WGS sequence"/>
</dbReference>
<gene>
    <name evidence="3" type="ORF">GCM10023165_16850</name>
</gene>
<dbReference type="PANTHER" id="PTHR43194">
    <property type="entry name" value="HYDROLASE ALPHA/BETA FOLD FAMILY"/>
    <property type="match status" value="1"/>
</dbReference>
<feature type="chain" id="PRO_5045596376" evidence="1">
    <location>
        <begin position="25"/>
        <end position="321"/>
    </location>
</feature>
<evidence type="ECO:0000256" key="1">
    <source>
        <dbReference type="SAM" id="SignalP"/>
    </source>
</evidence>
<dbReference type="EMBL" id="BAABGJ010000013">
    <property type="protein sequence ID" value="GAA4338277.1"/>
    <property type="molecule type" value="Genomic_DNA"/>
</dbReference>
<dbReference type="Pfam" id="PF12697">
    <property type="entry name" value="Abhydrolase_6"/>
    <property type="match status" value="1"/>
</dbReference>
<dbReference type="PANTHER" id="PTHR43194:SF2">
    <property type="entry name" value="PEROXISOMAL MEMBRANE PROTEIN LPX1"/>
    <property type="match status" value="1"/>
</dbReference>
<evidence type="ECO:0000259" key="2">
    <source>
        <dbReference type="Pfam" id="PF12697"/>
    </source>
</evidence>
<dbReference type="GO" id="GO:0016787">
    <property type="term" value="F:hydrolase activity"/>
    <property type="evidence" value="ECO:0007669"/>
    <property type="project" value="UniProtKB-KW"/>
</dbReference>
<sequence>MSRSLLWKLLAPAFVLGLSMVAPAASSAPRAPEPKAELGFIPLDADITLRRMVVRSAKPKGTVILLHGFPETLYAYKGISLELAKDYDVHAFDWPGYGQSSRPAPDRFSYAPNAYARVLQQYIDKAGIDTSRLTIYATDIGALPAMLLALDQPGIARSLIVGDFAPFDRPPYMHENLQALKSKASAAAVNAAMNKNRDEILENAYRRGFAKEEQFDLSPELKRDMREGWDHGGMSSADAFHHYYAHFTQDQVYFEAHLARWRTPVKVVWGEKDFYIKTDMGAELADKLGVKMITLPGLGHYPHLQDPQKTVAEIRASLAGG</sequence>
<feature type="signal peptide" evidence="1">
    <location>
        <begin position="1"/>
        <end position="24"/>
    </location>
</feature>
<evidence type="ECO:0000313" key="4">
    <source>
        <dbReference type="Proteomes" id="UP001500975"/>
    </source>
</evidence>
<evidence type="ECO:0000313" key="3">
    <source>
        <dbReference type="EMBL" id="GAA4338277.1"/>
    </source>
</evidence>
<dbReference type="InterPro" id="IPR000073">
    <property type="entry name" value="AB_hydrolase_1"/>
</dbReference>
<dbReference type="Gene3D" id="3.40.50.1820">
    <property type="entry name" value="alpha/beta hydrolase"/>
    <property type="match status" value="1"/>
</dbReference>
<keyword evidence="4" id="KW-1185">Reference proteome</keyword>
<dbReference type="RefSeq" id="WP_345537176.1">
    <property type="nucleotide sequence ID" value="NZ_BAABGJ010000013.1"/>
</dbReference>
<proteinExistence type="predicted"/>
<dbReference type="InterPro" id="IPR050228">
    <property type="entry name" value="Carboxylesterase_BioH"/>
</dbReference>
<keyword evidence="3" id="KW-0378">Hydrolase</keyword>
<name>A0ABP8HEL4_9BURK</name>
<organism evidence="3 4">
    <name type="scientific">Variovorax defluvii</name>
    <dbReference type="NCBI Taxonomy" id="913761"/>
    <lineage>
        <taxon>Bacteria</taxon>
        <taxon>Pseudomonadati</taxon>
        <taxon>Pseudomonadota</taxon>
        <taxon>Betaproteobacteria</taxon>
        <taxon>Burkholderiales</taxon>
        <taxon>Comamonadaceae</taxon>
        <taxon>Variovorax</taxon>
    </lineage>
</organism>